<feature type="chain" id="PRO_5035310973" evidence="5">
    <location>
        <begin position="26"/>
        <end position="427"/>
    </location>
</feature>
<evidence type="ECO:0000256" key="5">
    <source>
        <dbReference type="SAM" id="SignalP"/>
    </source>
</evidence>
<evidence type="ECO:0000256" key="4">
    <source>
        <dbReference type="ARBA" id="ARBA00023180"/>
    </source>
</evidence>
<name>A0A8J6JAX1_9FIRM</name>
<dbReference type="Pfam" id="PF07691">
    <property type="entry name" value="PA14"/>
    <property type="match status" value="1"/>
</dbReference>
<dbReference type="PROSITE" id="PS51272">
    <property type="entry name" value="SLH"/>
    <property type="match status" value="2"/>
</dbReference>
<keyword evidence="4" id="KW-0325">Glycoprotein</keyword>
<dbReference type="PROSITE" id="PS51820">
    <property type="entry name" value="PA14"/>
    <property type="match status" value="1"/>
</dbReference>
<evidence type="ECO:0000313" key="9">
    <source>
        <dbReference type="Proteomes" id="UP000661435"/>
    </source>
</evidence>
<evidence type="ECO:0000256" key="2">
    <source>
        <dbReference type="ARBA" id="ARBA00022729"/>
    </source>
</evidence>
<dbReference type="PANTHER" id="PTHR31137">
    <property type="entry name" value="PROTEIN PSIB-RELATED-RELATED"/>
    <property type="match status" value="1"/>
</dbReference>
<feature type="domain" description="SLH" evidence="6">
    <location>
        <begin position="360"/>
        <end position="427"/>
    </location>
</feature>
<feature type="domain" description="SLH" evidence="6">
    <location>
        <begin position="292"/>
        <end position="356"/>
    </location>
</feature>
<dbReference type="InterPro" id="IPR011658">
    <property type="entry name" value="PA14_dom"/>
</dbReference>
<dbReference type="InterPro" id="IPR001119">
    <property type="entry name" value="SLH_dom"/>
</dbReference>
<dbReference type="Pfam" id="PF00395">
    <property type="entry name" value="SLH"/>
    <property type="match status" value="2"/>
</dbReference>
<keyword evidence="3" id="KW-0677">Repeat</keyword>
<dbReference type="InterPro" id="IPR051154">
    <property type="entry name" value="Prespore-cell_inducing_factor"/>
</dbReference>
<protein>
    <submittedName>
        <fullName evidence="8">Fibro-slime domain-containing protein</fullName>
    </submittedName>
</protein>
<dbReference type="RefSeq" id="WP_186906282.1">
    <property type="nucleotide sequence ID" value="NZ_JACOPP010000001.1"/>
</dbReference>
<feature type="domain" description="PA14" evidence="7">
    <location>
        <begin position="80"/>
        <end position="249"/>
    </location>
</feature>
<reference evidence="8" key="1">
    <citation type="submission" date="2020-08" db="EMBL/GenBank/DDBJ databases">
        <title>Genome public.</title>
        <authorList>
            <person name="Liu C."/>
            <person name="Sun Q."/>
        </authorList>
    </citation>
    <scope>NUCLEOTIDE SEQUENCE</scope>
    <source>
        <strain evidence="8">NSJ-51</strain>
    </source>
</reference>
<keyword evidence="9" id="KW-1185">Reference proteome</keyword>
<feature type="signal peptide" evidence="5">
    <location>
        <begin position="1"/>
        <end position="25"/>
    </location>
</feature>
<comment type="caution">
    <text evidence="8">The sequence shown here is derived from an EMBL/GenBank/DDBJ whole genome shotgun (WGS) entry which is preliminary data.</text>
</comment>
<organism evidence="8 9">
    <name type="scientific">Lawsonibacter hominis</name>
    <dbReference type="NCBI Taxonomy" id="2763053"/>
    <lineage>
        <taxon>Bacteria</taxon>
        <taxon>Bacillati</taxon>
        <taxon>Bacillota</taxon>
        <taxon>Clostridia</taxon>
        <taxon>Eubacteriales</taxon>
        <taxon>Oscillospiraceae</taxon>
        <taxon>Lawsonibacter</taxon>
    </lineage>
</organism>
<evidence type="ECO:0000259" key="7">
    <source>
        <dbReference type="PROSITE" id="PS51820"/>
    </source>
</evidence>
<dbReference type="InterPro" id="IPR011874">
    <property type="entry name" value="Fibro_Slime"/>
</dbReference>
<evidence type="ECO:0000259" key="6">
    <source>
        <dbReference type="PROSITE" id="PS51272"/>
    </source>
</evidence>
<keyword evidence="2 5" id="KW-0732">Signal</keyword>
<evidence type="ECO:0000313" key="8">
    <source>
        <dbReference type="EMBL" id="MBC5732383.1"/>
    </source>
</evidence>
<evidence type="ECO:0000256" key="1">
    <source>
        <dbReference type="ARBA" id="ARBA00008709"/>
    </source>
</evidence>
<evidence type="ECO:0000256" key="3">
    <source>
        <dbReference type="ARBA" id="ARBA00022737"/>
    </source>
</evidence>
<dbReference type="Proteomes" id="UP000661435">
    <property type="component" value="Unassembled WGS sequence"/>
</dbReference>
<dbReference type="InterPro" id="IPR037524">
    <property type="entry name" value="PA14/GLEYA"/>
</dbReference>
<dbReference type="NCBIfam" id="TIGR02148">
    <property type="entry name" value="Fibro_Slime"/>
    <property type="match status" value="1"/>
</dbReference>
<dbReference type="AlphaFoldDB" id="A0A8J6JAX1"/>
<gene>
    <name evidence="8" type="ORF">H8S57_01405</name>
</gene>
<dbReference type="GO" id="GO:0005576">
    <property type="term" value="C:extracellular region"/>
    <property type="evidence" value="ECO:0007669"/>
    <property type="project" value="TreeGrafter"/>
</dbReference>
<accession>A0A8J6JAX1</accession>
<sequence>MKKRMISLLPALALFLSLLPCTALASEPVALNVTVRDFNEDGVLFEGTIDSSSGLVQTTLGADKKPVYELSLWQSLYGESVTQSALNAFFNDTPGVNQSTPKTLTMKPDGEGYWVIDSSLTADGAPSDGFFPIDGALFGNQGNEHNYHFSVEIHTRFKYVSGARFTFHGDDDVWVFFNDQLVIDLGGVHSAESAEIALDELAGTLGIRPGDVVDFDMFYMERHQTGSNLYLRTNFEFLNLDASQWALAELAQADALGLIPDVLRGADLTAPITRAEFAAVAVKTYEALSGEAASLPAVSPFSDCSDPEVLKAYQLGITTGTGDGTTFSPRVLLNREQAAAMLTRVYRVFSGSEAPAYSMPERFSDDAQISSWAYDSVYFMAAHGILQGSSGKFMPRAVTSAEAAVGYAQATREQALLIAVRMVEQLG</sequence>
<comment type="similarity">
    <text evidence="1">Belongs to the prespore-cell-inducing factor family.</text>
</comment>
<proteinExistence type="inferred from homology"/>
<dbReference type="EMBL" id="JACOPP010000001">
    <property type="protein sequence ID" value="MBC5732383.1"/>
    <property type="molecule type" value="Genomic_DNA"/>
</dbReference>